<evidence type="ECO:0000256" key="1">
    <source>
        <dbReference type="ARBA" id="ARBA00004651"/>
    </source>
</evidence>
<comment type="similarity">
    <text evidence="2">Belongs to the VirD4/TraG family.</text>
</comment>
<dbReference type="GO" id="GO:0005886">
    <property type="term" value="C:plasma membrane"/>
    <property type="evidence" value="ECO:0007669"/>
    <property type="project" value="UniProtKB-SubCell"/>
</dbReference>
<reference evidence="9" key="1">
    <citation type="submission" date="2021-08" db="EMBL/GenBank/DDBJ databases">
        <title>Comparative analyses of Brucepasteria parasyntrophica and Teretinema zuelzerae.</title>
        <authorList>
            <person name="Song Y."/>
            <person name="Brune A."/>
        </authorList>
    </citation>
    <scope>NUCLEOTIDE SEQUENCE</scope>
    <source>
        <strain evidence="9">DSM 1903</strain>
    </source>
</reference>
<comment type="caution">
    <text evidence="9">The sequence shown here is derived from an EMBL/GenBank/DDBJ whole genome shotgun (WGS) entry which is preliminary data.</text>
</comment>
<keyword evidence="3" id="KW-1003">Cell membrane</keyword>
<keyword evidence="11" id="KW-1185">Reference proteome</keyword>
<protein>
    <submittedName>
        <fullName evidence="9">Type IV secretory system conjugative DNA transfer family protein</fullName>
    </submittedName>
</protein>
<evidence type="ECO:0000256" key="4">
    <source>
        <dbReference type="ARBA" id="ARBA00022692"/>
    </source>
</evidence>
<evidence type="ECO:0000256" key="6">
    <source>
        <dbReference type="ARBA" id="ARBA00023136"/>
    </source>
</evidence>
<keyword evidence="5 8" id="KW-1133">Transmembrane helix</keyword>
<evidence type="ECO:0000256" key="2">
    <source>
        <dbReference type="ARBA" id="ARBA00008806"/>
    </source>
</evidence>
<feature type="region of interest" description="Disordered" evidence="7">
    <location>
        <begin position="682"/>
        <end position="704"/>
    </location>
</feature>
<dbReference type="Gene3D" id="3.40.50.300">
    <property type="entry name" value="P-loop containing nucleotide triphosphate hydrolases"/>
    <property type="match status" value="1"/>
</dbReference>
<dbReference type="EMBL" id="JAINWA010000001">
    <property type="protein sequence ID" value="MCD1654430.1"/>
    <property type="molecule type" value="Genomic_DNA"/>
</dbReference>
<dbReference type="InterPro" id="IPR003688">
    <property type="entry name" value="TraG/VirD4"/>
</dbReference>
<dbReference type="SUPFAM" id="SSF52540">
    <property type="entry name" value="P-loop containing nucleoside triphosphate hydrolases"/>
    <property type="match status" value="1"/>
</dbReference>
<dbReference type="RefSeq" id="WP_230754660.1">
    <property type="nucleotide sequence ID" value="NZ_JAINWA010000001.1"/>
</dbReference>
<feature type="transmembrane region" description="Helical" evidence="8">
    <location>
        <begin position="45"/>
        <end position="63"/>
    </location>
</feature>
<gene>
    <name evidence="9" type="ORF">K7J14_06895</name>
    <name evidence="10" type="ORF">K7J14_07220</name>
</gene>
<feature type="transmembrane region" description="Helical" evidence="8">
    <location>
        <begin position="102"/>
        <end position="122"/>
    </location>
</feature>
<dbReference type="Pfam" id="PF02534">
    <property type="entry name" value="T4SS-DNA_transf"/>
    <property type="match status" value="1"/>
</dbReference>
<dbReference type="AlphaFoldDB" id="A0AAE3JJN5"/>
<dbReference type="CDD" id="cd01127">
    <property type="entry name" value="TrwB_TraG_TraD_VirD4"/>
    <property type="match status" value="1"/>
</dbReference>
<proteinExistence type="inferred from homology"/>
<keyword evidence="6 8" id="KW-0472">Membrane</keyword>
<evidence type="ECO:0000256" key="7">
    <source>
        <dbReference type="SAM" id="MobiDB-lite"/>
    </source>
</evidence>
<dbReference type="InterPro" id="IPR051539">
    <property type="entry name" value="T4SS-coupling_protein"/>
</dbReference>
<dbReference type="EMBL" id="JAINWA010000002">
    <property type="protein sequence ID" value="MCD1654494.1"/>
    <property type="molecule type" value="Genomic_DNA"/>
</dbReference>
<name>A0AAE3JJN5_9SPIR</name>
<dbReference type="InterPro" id="IPR027417">
    <property type="entry name" value="P-loop_NTPase"/>
</dbReference>
<keyword evidence="4 8" id="KW-0812">Transmembrane</keyword>
<evidence type="ECO:0000313" key="11">
    <source>
        <dbReference type="Proteomes" id="UP001198163"/>
    </source>
</evidence>
<sequence length="716" mass="80670">MATNSSEFLRGKPTSGNREQLFAAVNKICAFIIIFAGLWVSTQYFAFLIGYDPLLIGYPFIIIREEWLNGGSYPLYEPWKYLLWLFAFFKDAELTYLLKKALVPWLAVSFFAVILYTVITYFRGFRQAAENIFGTARWGKIKDLKKEGLLRNDTGIVIGQLVNADVSATLNKKEGSVSLHLKKPSELITQVGITNVLLAAPTRSGKGVSTGISTILFDDKESMFILDFKGENFEKTSGYRSTLGPVYRYSPIDTLGHSFNPLMEVPGGKDAYSYVNLIADIVLTPQAGKSNSDANTEHFRKAAVAFLTGVIFHVIGSDYPDKSLPGVYKFLSSVNPDKPEDDTYPLTLMINGVHCDQEVHERVVTAAANQLKRSEKERSGVWSTTINGLEVYDDSYVRECSRSHDFYLDEFEKTDKPITLYFIMEYGHVERLAQIIRIFVMLMIRKFSAGKTSHGKRKMKIPVLLVLDEFDKLGKYNELQQSMGILAGYGLHFLLMIQSSSQLVDIYGKNNQFFAHCKNIIVYAPGEIESGRIVSEMIGKESIWKSSTSTSGTRFSVGLDNLNISGNEQERNLINPDEVMKLPPDQFILLTQGRPPYLGKKCVYYEQSPFKNRLLPPAFTDKKGAMKQCAHNVVRNSGRRWFDLPLFTCLEKTSEVVVDERLIDPWFTNRIRDSEVQKLASQAAESEAPSDSFYADVPDGSPLIQEETYTPNLIGL</sequence>
<evidence type="ECO:0000313" key="9">
    <source>
        <dbReference type="EMBL" id="MCD1654430.1"/>
    </source>
</evidence>
<comment type="subcellular location">
    <subcellularLocation>
        <location evidence="1">Cell membrane</location>
        <topology evidence="1">Multi-pass membrane protein</topology>
    </subcellularLocation>
</comment>
<organism evidence="9 11">
    <name type="scientific">Teretinema zuelzerae</name>
    <dbReference type="NCBI Taxonomy" id="156"/>
    <lineage>
        <taxon>Bacteria</taxon>
        <taxon>Pseudomonadati</taxon>
        <taxon>Spirochaetota</taxon>
        <taxon>Spirochaetia</taxon>
        <taxon>Spirochaetales</taxon>
        <taxon>Treponemataceae</taxon>
        <taxon>Teretinema</taxon>
    </lineage>
</organism>
<evidence type="ECO:0000256" key="8">
    <source>
        <dbReference type="SAM" id="Phobius"/>
    </source>
</evidence>
<dbReference type="Proteomes" id="UP001198163">
    <property type="component" value="Unassembled WGS sequence"/>
</dbReference>
<dbReference type="PANTHER" id="PTHR37937:SF1">
    <property type="entry name" value="CONJUGATIVE TRANSFER: DNA TRANSPORT"/>
    <property type="match status" value="1"/>
</dbReference>
<dbReference type="PANTHER" id="PTHR37937">
    <property type="entry name" value="CONJUGATIVE TRANSFER: DNA TRANSPORT"/>
    <property type="match status" value="1"/>
</dbReference>
<feature type="transmembrane region" description="Helical" evidence="8">
    <location>
        <begin position="21"/>
        <end position="39"/>
    </location>
</feature>
<evidence type="ECO:0000313" key="10">
    <source>
        <dbReference type="EMBL" id="MCD1654494.1"/>
    </source>
</evidence>
<accession>A0AAE3JJN5</accession>
<evidence type="ECO:0000256" key="3">
    <source>
        <dbReference type="ARBA" id="ARBA00022475"/>
    </source>
</evidence>
<evidence type="ECO:0000256" key="5">
    <source>
        <dbReference type="ARBA" id="ARBA00022989"/>
    </source>
</evidence>